<dbReference type="PROSITE" id="PS00144">
    <property type="entry name" value="ASN_GLN_ASE_1"/>
    <property type="match status" value="1"/>
</dbReference>
<feature type="active site" evidence="8">
    <location>
        <position position="12"/>
    </location>
</feature>
<dbReference type="SMART" id="SM00870">
    <property type="entry name" value="Asparaginase"/>
    <property type="match status" value="1"/>
</dbReference>
<dbReference type="CDD" id="cd08964">
    <property type="entry name" value="L-asparaginase_II"/>
    <property type="match status" value="1"/>
</dbReference>
<keyword evidence="13" id="KW-1185">Reference proteome</keyword>
<evidence type="ECO:0000256" key="1">
    <source>
        <dbReference type="ARBA" id="ARBA00010518"/>
    </source>
</evidence>
<feature type="binding site" evidence="7">
    <location>
        <begin position="85"/>
        <end position="86"/>
    </location>
    <ligand>
        <name>substrate</name>
    </ligand>
</feature>
<comment type="similarity">
    <text evidence="1">Belongs to the asparaginase 1 family.</text>
</comment>
<dbReference type="InterPro" id="IPR020827">
    <property type="entry name" value="Asparaginase/glutaminase_AS1"/>
</dbReference>
<dbReference type="KEGG" id="grc:GI584_12555"/>
<evidence type="ECO:0000256" key="9">
    <source>
        <dbReference type="PROSITE-ProRule" id="PRU10100"/>
    </source>
</evidence>
<protein>
    <recommendedName>
        <fullName evidence="3">asparaginase</fullName>
        <ecNumber evidence="3">3.5.1.1</ecNumber>
    </recommendedName>
</protein>
<evidence type="ECO:0000259" key="11">
    <source>
        <dbReference type="Pfam" id="PF17763"/>
    </source>
</evidence>
<feature type="domain" description="L-asparaginase N-terminal" evidence="10">
    <location>
        <begin position="5"/>
        <end position="188"/>
    </location>
</feature>
<evidence type="ECO:0000256" key="2">
    <source>
        <dbReference type="ARBA" id="ARBA00011881"/>
    </source>
</evidence>
<dbReference type="PRINTS" id="PR00139">
    <property type="entry name" value="ASNGLNASE"/>
</dbReference>
<evidence type="ECO:0000256" key="8">
    <source>
        <dbReference type="PROSITE-ProRule" id="PRU10099"/>
    </source>
</evidence>
<dbReference type="InterPro" id="IPR027474">
    <property type="entry name" value="L-asparaginase_N"/>
</dbReference>
<feature type="binding site" evidence="7">
    <location>
        <position position="52"/>
    </location>
    <ligand>
        <name>substrate</name>
    </ligand>
</feature>
<evidence type="ECO:0000259" key="10">
    <source>
        <dbReference type="Pfam" id="PF00710"/>
    </source>
</evidence>
<dbReference type="GO" id="GO:0004067">
    <property type="term" value="F:asparaginase activity"/>
    <property type="evidence" value="ECO:0007669"/>
    <property type="project" value="UniProtKB-UniRule"/>
</dbReference>
<reference evidence="12 13" key="1">
    <citation type="submission" date="2019-11" db="EMBL/GenBank/DDBJ databases">
        <title>Gracilibacillus salitolerans sp. nov., a moderate halophile isolated from a saline soil in northwest China.</title>
        <authorList>
            <person name="Gan L."/>
        </authorList>
    </citation>
    <scope>NUCLEOTIDE SEQUENCE [LARGE SCALE GENOMIC DNA]</scope>
    <source>
        <strain evidence="12 13">SCU50</strain>
    </source>
</reference>
<comment type="catalytic activity">
    <reaction evidence="5">
        <text>L-asparagine + H2O = L-aspartate + NH4(+)</text>
        <dbReference type="Rhea" id="RHEA:21016"/>
        <dbReference type="ChEBI" id="CHEBI:15377"/>
        <dbReference type="ChEBI" id="CHEBI:28938"/>
        <dbReference type="ChEBI" id="CHEBI:29991"/>
        <dbReference type="ChEBI" id="CHEBI:58048"/>
        <dbReference type="EC" id="3.5.1.1"/>
    </reaction>
</comment>
<dbReference type="InterPro" id="IPR040919">
    <property type="entry name" value="Asparaginase_C"/>
</dbReference>
<dbReference type="Gene3D" id="3.40.50.40">
    <property type="match status" value="1"/>
</dbReference>
<dbReference type="FunFam" id="3.40.50.1170:FF:000001">
    <property type="entry name" value="L-asparaginase 2"/>
    <property type="match status" value="1"/>
</dbReference>
<dbReference type="InterPro" id="IPR036152">
    <property type="entry name" value="Asp/glu_Ase-like_sf"/>
</dbReference>
<evidence type="ECO:0000256" key="6">
    <source>
        <dbReference type="PIRSR" id="PIRSR001220-1"/>
    </source>
</evidence>
<dbReference type="InterPro" id="IPR037152">
    <property type="entry name" value="L-asparaginase_N_sf"/>
</dbReference>
<feature type="active site" evidence="9">
    <location>
        <position position="85"/>
    </location>
</feature>
<organism evidence="12 13">
    <name type="scientific">Gracilibacillus salitolerans</name>
    <dbReference type="NCBI Taxonomy" id="2663022"/>
    <lineage>
        <taxon>Bacteria</taxon>
        <taxon>Bacillati</taxon>
        <taxon>Bacillota</taxon>
        <taxon>Bacilli</taxon>
        <taxon>Bacillales</taxon>
        <taxon>Bacillaceae</taxon>
        <taxon>Gracilibacillus</taxon>
    </lineage>
</organism>
<dbReference type="RefSeq" id="WP_153791439.1">
    <property type="nucleotide sequence ID" value="NZ_CP045915.1"/>
</dbReference>
<evidence type="ECO:0000256" key="7">
    <source>
        <dbReference type="PIRSR" id="PIRSR001220-2"/>
    </source>
</evidence>
<dbReference type="AlphaFoldDB" id="A0A5Q2TJF3"/>
<dbReference type="SFLD" id="SFLDS00057">
    <property type="entry name" value="Glutaminase/Asparaginase"/>
    <property type="match status" value="1"/>
</dbReference>
<dbReference type="Pfam" id="PF17763">
    <property type="entry name" value="Asparaginase_C"/>
    <property type="match status" value="1"/>
</dbReference>
<evidence type="ECO:0000256" key="3">
    <source>
        <dbReference type="ARBA" id="ARBA00012920"/>
    </source>
</evidence>
<dbReference type="InterPro" id="IPR004550">
    <property type="entry name" value="AsnASE_II"/>
</dbReference>
<evidence type="ECO:0000313" key="12">
    <source>
        <dbReference type="EMBL" id="QGH34815.1"/>
    </source>
</evidence>
<dbReference type="EC" id="3.5.1.1" evidence="3"/>
<dbReference type="PIRSF" id="PIRSF500176">
    <property type="entry name" value="L_ASNase"/>
    <property type="match status" value="1"/>
</dbReference>
<evidence type="ECO:0000313" key="13">
    <source>
        <dbReference type="Proteomes" id="UP000339690"/>
    </source>
</evidence>
<dbReference type="EMBL" id="CP045915">
    <property type="protein sequence ID" value="QGH34815.1"/>
    <property type="molecule type" value="Genomic_DNA"/>
</dbReference>
<dbReference type="GO" id="GO:0006528">
    <property type="term" value="P:asparagine metabolic process"/>
    <property type="evidence" value="ECO:0007669"/>
    <property type="project" value="InterPro"/>
</dbReference>
<dbReference type="PROSITE" id="PS00917">
    <property type="entry name" value="ASN_GLN_ASE_2"/>
    <property type="match status" value="1"/>
</dbReference>
<evidence type="ECO:0000256" key="4">
    <source>
        <dbReference type="ARBA" id="ARBA00022801"/>
    </source>
</evidence>
<dbReference type="FunFam" id="3.40.50.40:FF:000003">
    <property type="entry name" value="L-asparaginase 2"/>
    <property type="match status" value="1"/>
</dbReference>
<name>A0A5Q2TJF3_9BACI</name>
<gene>
    <name evidence="12" type="ORF">GI584_12555</name>
</gene>
<dbReference type="PANTHER" id="PTHR11707:SF28">
    <property type="entry name" value="60 KDA LYSOPHOSPHOLIPASE"/>
    <property type="match status" value="1"/>
</dbReference>
<dbReference type="PANTHER" id="PTHR11707">
    <property type="entry name" value="L-ASPARAGINASE"/>
    <property type="match status" value="1"/>
</dbReference>
<dbReference type="PIRSF" id="PIRSF001220">
    <property type="entry name" value="L-ASNase_gatD"/>
    <property type="match status" value="1"/>
</dbReference>
<dbReference type="SUPFAM" id="SSF53774">
    <property type="entry name" value="Glutaminase/Asparaginase"/>
    <property type="match status" value="1"/>
</dbReference>
<dbReference type="InterPro" id="IPR027475">
    <property type="entry name" value="Asparaginase/glutaminase_AS2"/>
</dbReference>
<dbReference type="Proteomes" id="UP000339690">
    <property type="component" value="Chromosome"/>
</dbReference>
<dbReference type="PROSITE" id="PS51732">
    <property type="entry name" value="ASN_GLN_ASE_3"/>
    <property type="match status" value="1"/>
</dbReference>
<sequence length="320" mass="35548">MNKTLIIHTGGTISMEENREGNVVETETHPLSKMEALHLFPIEEVNLFHLPSPHITPKHMLELVAFIQRKINTDNYNGIVVTHGTDTLEETSYFVDLCVKTSIPVVFTGAMRSSNEIGTDGLYNLICAIRVASNPKSSNRGVLVVMNDEVHTAQYVTKTSTSNVATFQSPQFGPVGMVTKQDVYFYQKTYHHETIPIQGITKNVLLLKAYAGMSNDLLNYIQPSHMDGLIIEALGQGNVPPAIVPAIKKFIKHDITVLFVSRCYKGIVQPTYQYEGGGRSLLEDGVIFANHLTGPKARLKLMLLLENGASHHELMKAFRD</sequence>
<keyword evidence="4" id="KW-0378">Hydrolase</keyword>
<dbReference type="InterPro" id="IPR027473">
    <property type="entry name" value="L-asparaginase_C"/>
</dbReference>
<evidence type="ECO:0000256" key="5">
    <source>
        <dbReference type="ARBA" id="ARBA00049366"/>
    </source>
</evidence>
<feature type="domain" description="Asparaginase/glutaminase C-terminal" evidence="11">
    <location>
        <begin position="203"/>
        <end position="318"/>
    </location>
</feature>
<dbReference type="InterPro" id="IPR006034">
    <property type="entry name" value="Asparaginase/glutaminase-like"/>
</dbReference>
<proteinExistence type="inferred from homology"/>
<dbReference type="Gene3D" id="3.40.50.1170">
    <property type="entry name" value="L-asparaginase, N-terminal domain"/>
    <property type="match status" value="1"/>
</dbReference>
<comment type="subunit">
    <text evidence="2">Homotetramer.</text>
</comment>
<dbReference type="Pfam" id="PF00710">
    <property type="entry name" value="Asparaginase"/>
    <property type="match status" value="1"/>
</dbReference>
<accession>A0A5Q2TJF3</accession>
<feature type="active site" description="O-isoaspartyl threonine intermediate" evidence="6">
    <location>
        <position position="12"/>
    </location>
</feature>